<gene>
    <name evidence="5" type="ORF">DR950_05545</name>
</gene>
<dbReference type="Proteomes" id="UP000263377">
    <property type="component" value="Unassembled WGS sequence"/>
</dbReference>
<dbReference type="GO" id="GO:0016757">
    <property type="term" value="F:glycosyltransferase activity"/>
    <property type="evidence" value="ECO:0007669"/>
    <property type="project" value="UniProtKB-KW"/>
</dbReference>
<feature type="compositionally biased region" description="Basic residues" evidence="3">
    <location>
        <begin position="1"/>
        <end position="20"/>
    </location>
</feature>
<evidence type="ECO:0000256" key="3">
    <source>
        <dbReference type="SAM" id="MobiDB-lite"/>
    </source>
</evidence>
<keyword evidence="2 5" id="KW-0808">Transferase</keyword>
<dbReference type="Pfam" id="PF00156">
    <property type="entry name" value="Pribosyltran"/>
    <property type="match status" value="1"/>
</dbReference>
<evidence type="ECO:0000259" key="4">
    <source>
        <dbReference type="Pfam" id="PF00156"/>
    </source>
</evidence>
<evidence type="ECO:0000313" key="6">
    <source>
        <dbReference type="Proteomes" id="UP000263377"/>
    </source>
</evidence>
<name>A0A373A3E2_9ACTN</name>
<dbReference type="CDD" id="cd06223">
    <property type="entry name" value="PRTases_typeI"/>
    <property type="match status" value="1"/>
</dbReference>
<dbReference type="SUPFAM" id="SSF53271">
    <property type="entry name" value="PRTase-like"/>
    <property type="match status" value="1"/>
</dbReference>
<dbReference type="PANTHER" id="PTHR43363">
    <property type="entry name" value="HYPOXANTHINE PHOSPHORIBOSYLTRANSFERASE"/>
    <property type="match status" value="1"/>
</dbReference>
<dbReference type="Gene3D" id="3.40.50.2020">
    <property type="match status" value="1"/>
</dbReference>
<dbReference type="InterPro" id="IPR029057">
    <property type="entry name" value="PRTase-like"/>
</dbReference>
<dbReference type="InterPro" id="IPR000836">
    <property type="entry name" value="PRTase_dom"/>
</dbReference>
<feature type="domain" description="Phosphoribosyltransferase" evidence="4">
    <location>
        <begin position="59"/>
        <end position="200"/>
    </location>
</feature>
<dbReference type="AlphaFoldDB" id="A0A373A3E2"/>
<reference evidence="5 6" key="1">
    <citation type="submission" date="2018-08" db="EMBL/GenBank/DDBJ databases">
        <title>Diversity &amp; Physiological Properties of Lignin-Decomposing Actinobacteria from Soil.</title>
        <authorList>
            <person name="Roh S.G."/>
            <person name="Kim S.B."/>
        </authorList>
    </citation>
    <scope>NUCLEOTIDE SEQUENCE [LARGE SCALE GENOMIC DNA]</scope>
    <source>
        <strain evidence="5 6">MMS17-GH009</strain>
    </source>
</reference>
<evidence type="ECO:0000313" key="5">
    <source>
        <dbReference type="EMBL" id="RGD62678.1"/>
    </source>
</evidence>
<keyword evidence="1 5" id="KW-0328">Glycosyltransferase</keyword>
<sequence>MAQHPGRHRHLRVRPRHRPVRPAPAHVRGFLVTSSPRTGRRVFAQRVPFAPTHYQCFDAARLIAESVVGIDPDVTCVIGIASGGIKPARLMADYLKVPLHTVTAKHNKSDAPFQQATGDVAVRLANSLPGRLSGTVLLVDDIAGTGATFTAVSNALNDRLDYSTEIMTAALFRNRGCTQTPDRWAWSVDDWVVFPWETPHSGQTQPVPALKWVSAR</sequence>
<evidence type="ECO:0000256" key="1">
    <source>
        <dbReference type="ARBA" id="ARBA00022676"/>
    </source>
</evidence>
<protein>
    <submittedName>
        <fullName evidence="5">Phosphoribosyltransferase</fullName>
    </submittedName>
</protein>
<keyword evidence="6" id="KW-1185">Reference proteome</keyword>
<accession>A0A373A3E2</accession>
<proteinExistence type="predicted"/>
<organism evidence="5 6">
    <name type="scientific">Kitasatospora xanthocidica</name>
    <dbReference type="NCBI Taxonomy" id="83382"/>
    <lineage>
        <taxon>Bacteria</taxon>
        <taxon>Bacillati</taxon>
        <taxon>Actinomycetota</taxon>
        <taxon>Actinomycetes</taxon>
        <taxon>Kitasatosporales</taxon>
        <taxon>Streptomycetaceae</taxon>
        <taxon>Kitasatospora</taxon>
    </lineage>
</organism>
<evidence type="ECO:0000256" key="2">
    <source>
        <dbReference type="ARBA" id="ARBA00022679"/>
    </source>
</evidence>
<dbReference type="EMBL" id="QVIG01000001">
    <property type="protein sequence ID" value="RGD62678.1"/>
    <property type="molecule type" value="Genomic_DNA"/>
</dbReference>
<feature type="region of interest" description="Disordered" evidence="3">
    <location>
        <begin position="1"/>
        <end position="21"/>
    </location>
</feature>
<dbReference type="PANTHER" id="PTHR43363:SF1">
    <property type="entry name" value="HYPOXANTHINE-GUANINE PHOSPHORIBOSYLTRANSFERASE"/>
    <property type="match status" value="1"/>
</dbReference>
<comment type="caution">
    <text evidence="5">The sequence shown here is derived from an EMBL/GenBank/DDBJ whole genome shotgun (WGS) entry which is preliminary data.</text>
</comment>